<dbReference type="GO" id="GO:0016757">
    <property type="term" value="F:glycosyltransferase activity"/>
    <property type="evidence" value="ECO:0007669"/>
    <property type="project" value="UniProtKB-KW"/>
</dbReference>
<evidence type="ECO:0000256" key="2">
    <source>
        <dbReference type="ARBA" id="ARBA00022475"/>
    </source>
</evidence>
<name>A0A4Q8LFM5_9GAMM</name>
<dbReference type="PANTHER" id="PTHR43646:SF2">
    <property type="entry name" value="GLYCOSYLTRANSFERASE 2-LIKE DOMAIN-CONTAINING PROTEIN"/>
    <property type="match status" value="1"/>
</dbReference>
<reference evidence="7 8" key="1">
    <citation type="submission" date="2019-02" db="EMBL/GenBank/DDBJ databases">
        <title>WGS of Pseudoxanthomonas species novum from clinical isolates.</title>
        <authorList>
            <person name="Bernier A.-M."/>
            <person name="Bernard K."/>
            <person name="Vachon A."/>
        </authorList>
    </citation>
    <scope>NUCLEOTIDE SEQUENCE [LARGE SCALE GENOMIC DNA]</scope>
    <source>
        <strain evidence="7 8">NML171202</strain>
    </source>
</reference>
<dbReference type="GO" id="GO:0005886">
    <property type="term" value="C:plasma membrane"/>
    <property type="evidence" value="ECO:0007669"/>
    <property type="project" value="UniProtKB-SubCell"/>
</dbReference>
<evidence type="ECO:0000256" key="1">
    <source>
        <dbReference type="ARBA" id="ARBA00004236"/>
    </source>
</evidence>
<evidence type="ECO:0000313" key="8">
    <source>
        <dbReference type="Proteomes" id="UP000291286"/>
    </source>
</evidence>
<evidence type="ECO:0000256" key="4">
    <source>
        <dbReference type="ARBA" id="ARBA00022679"/>
    </source>
</evidence>
<gene>
    <name evidence="7" type="ORF">EA661_13760</name>
</gene>
<dbReference type="PANTHER" id="PTHR43646">
    <property type="entry name" value="GLYCOSYLTRANSFERASE"/>
    <property type="match status" value="1"/>
</dbReference>
<evidence type="ECO:0000256" key="5">
    <source>
        <dbReference type="ARBA" id="ARBA00023136"/>
    </source>
</evidence>
<comment type="subcellular location">
    <subcellularLocation>
        <location evidence="1">Cell membrane</location>
    </subcellularLocation>
</comment>
<protein>
    <submittedName>
        <fullName evidence="7">Glycosyltransferase</fullName>
    </submittedName>
</protein>
<comment type="caution">
    <text evidence="7">The sequence shown here is derived from an EMBL/GenBank/DDBJ whole genome shotgun (WGS) entry which is preliminary data.</text>
</comment>
<dbReference type="Gene3D" id="3.90.550.10">
    <property type="entry name" value="Spore Coat Polysaccharide Biosynthesis Protein SpsA, Chain A"/>
    <property type="match status" value="1"/>
</dbReference>
<dbReference type="InterPro" id="IPR029044">
    <property type="entry name" value="Nucleotide-diphossugar_trans"/>
</dbReference>
<keyword evidence="3" id="KW-0328">Glycosyltransferase</keyword>
<dbReference type="Pfam" id="PF00535">
    <property type="entry name" value="Glycos_transf_2"/>
    <property type="match status" value="1"/>
</dbReference>
<accession>A0A4Q8LFM5</accession>
<sequence>MIAVLIPAHDEAEVIGRCLASVCHAANHPELDEAVIVVVASDRCIDATADIAASFGACVIQVPMPGGVGLARATAAERAIALGADWLAITDADSEVPSDWLFQQRALQTDAFCGVVEVSDWLDYAPGTACAFEASEPVGVDHGRIHGANMGVSVASYLRCGGFSDATSSEDVALVKALQAFGARIAWSPYPVVRTSARRQAKASGGFSQFLQRLELSLMQAQAKPLAPIHGQPVRNATEAEG</sequence>
<keyword evidence="5" id="KW-0472">Membrane</keyword>
<feature type="domain" description="Glycosyltransferase 2-like" evidence="6">
    <location>
        <begin position="4"/>
        <end position="103"/>
    </location>
</feature>
<evidence type="ECO:0000259" key="6">
    <source>
        <dbReference type="Pfam" id="PF00535"/>
    </source>
</evidence>
<dbReference type="EMBL" id="SHMB01000005">
    <property type="protein sequence ID" value="TAA27794.1"/>
    <property type="molecule type" value="Genomic_DNA"/>
</dbReference>
<evidence type="ECO:0000256" key="3">
    <source>
        <dbReference type="ARBA" id="ARBA00022676"/>
    </source>
</evidence>
<dbReference type="RefSeq" id="WP_130519667.1">
    <property type="nucleotide sequence ID" value="NZ_SHMA01000010.1"/>
</dbReference>
<dbReference type="Proteomes" id="UP000291286">
    <property type="component" value="Unassembled WGS sequence"/>
</dbReference>
<keyword evidence="2" id="KW-1003">Cell membrane</keyword>
<proteinExistence type="predicted"/>
<dbReference type="AlphaFoldDB" id="A0A4Q8LFM5"/>
<organism evidence="7 8">
    <name type="scientific">Pseudoxanthomonas winnipegensis</name>
    <dbReference type="NCBI Taxonomy" id="2480810"/>
    <lineage>
        <taxon>Bacteria</taxon>
        <taxon>Pseudomonadati</taxon>
        <taxon>Pseudomonadota</taxon>
        <taxon>Gammaproteobacteria</taxon>
        <taxon>Lysobacterales</taxon>
        <taxon>Lysobacteraceae</taxon>
        <taxon>Pseudoxanthomonas</taxon>
    </lineage>
</organism>
<dbReference type="SUPFAM" id="SSF53448">
    <property type="entry name" value="Nucleotide-diphospho-sugar transferases"/>
    <property type="match status" value="1"/>
</dbReference>
<dbReference type="InterPro" id="IPR001173">
    <property type="entry name" value="Glyco_trans_2-like"/>
</dbReference>
<evidence type="ECO:0000313" key="7">
    <source>
        <dbReference type="EMBL" id="TAA27794.1"/>
    </source>
</evidence>
<keyword evidence="4 7" id="KW-0808">Transferase</keyword>